<proteinExistence type="predicted"/>
<feature type="transmembrane region" description="Helical" evidence="1">
    <location>
        <begin position="110"/>
        <end position="128"/>
    </location>
</feature>
<dbReference type="EMBL" id="JACHVB010000014">
    <property type="protein sequence ID" value="MBC2593648.1"/>
    <property type="molecule type" value="Genomic_DNA"/>
</dbReference>
<keyword evidence="3" id="KW-1185">Reference proteome</keyword>
<feature type="transmembrane region" description="Helical" evidence="1">
    <location>
        <begin position="230"/>
        <end position="247"/>
    </location>
</feature>
<keyword evidence="1" id="KW-0812">Transmembrane</keyword>
<protein>
    <recommendedName>
        <fullName evidence="4">UbiA prenyltransferase family protein</fullName>
    </recommendedName>
</protein>
<keyword evidence="1" id="KW-0472">Membrane</keyword>
<comment type="caution">
    <text evidence="2">The sequence shown here is derived from an EMBL/GenBank/DDBJ whole genome shotgun (WGS) entry which is preliminary data.</text>
</comment>
<dbReference type="RefSeq" id="WP_185674651.1">
    <property type="nucleotide sequence ID" value="NZ_JACHVB010000014.1"/>
</dbReference>
<gene>
    <name evidence="2" type="ORF">H5P28_05170</name>
</gene>
<evidence type="ECO:0000313" key="2">
    <source>
        <dbReference type="EMBL" id="MBC2593648.1"/>
    </source>
</evidence>
<feature type="transmembrane region" description="Helical" evidence="1">
    <location>
        <begin position="207"/>
        <end position="224"/>
    </location>
</feature>
<evidence type="ECO:0008006" key="4">
    <source>
        <dbReference type="Google" id="ProtNLM"/>
    </source>
</evidence>
<feature type="transmembrane region" description="Helical" evidence="1">
    <location>
        <begin position="166"/>
        <end position="186"/>
    </location>
</feature>
<feature type="transmembrane region" description="Helical" evidence="1">
    <location>
        <begin position="85"/>
        <end position="104"/>
    </location>
</feature>
<feature type="transmembrane region" description="Helical" evidence="1">
    <location>
        <begin position="140"/>
        <end position="160"/>
    </location>
</feature>
<evidence type="ECO:0000313" key="3">
    <source>
        <dbReference type="Proteomes" id="UP000546464"/>
    </source>
</evidence>
<name>A0A842HC53_9BACT</name>
<keyword evidence="1" id="KW-1133">Transmembrane helix</keyword>
<organism evidence="2 3">
    <name type="scientific">Ruficoccus amylovorans</name>
    <dbReference type="NCBI Taxonomy" id="1804625"/>
    <lineage>
        <taxon>Bacteria</taxon>
        <taxon>Pseudomonadati</taxon>
        <taxon>Verrucomicrobiota</taxon>
        <taxon>Opitutia</taxon>
        <taxon>Puniceicoccales</taxon>
        <taxon>Cerasicoccaceae</taxon>
        <taxon>Ruficoccus</taxon>
    </lineage>
</organism>
<reference evidence="2 3" key="1">
    <citation type="submission" date="2020-07" db="EMBL/GenBank/DDBJ databases">
        <authorList>
            <person name="Feng X."/>
        </authorList>
    </citation>
    <scope>NUCLEOTIDE SEQUENCE [LARGE SCALE GENOMIC DNA]</scope>
    <source>
        <strain evidence="2 3">JCM31066</strain>
    </source>
</reference>
<dbReference type="Proteomes" id="UP000546464">
    <property type="component" value="Unassembled WGS sequence"/>
</dbReference>
<accession>A0A842HC53</accession>
<sequence length="274" mass="29532">MGSACAGEKGSGGQLCWWQWPNVLAVDAALIAVIWQQWLGRPGMAAGAVLGLSVWLMYTGDRWLDVRGLPPERILTARHRFARRWAMELLVVWGAVLVAAAVLSVVGLTVAQFSAGVALLGVCVLYSVAVHRHLRVPKELLVALIFAAGTGIFPLTWDHLAFRLDGLAALFLLAFANCSLIAFRELSIDREMGRTSLARQHPASRVWAFRGLVVAFALGVVMAVGASPQYLMVSVCAAGMFALGMGGRRLSPELFRVLADLILLLPGLCLLFNA</sequence>
<dbReference type="AlphaFoldDB" id="A0A842HC53"/>
<feature type="transmembrane region" description="Helical" evidence="1">
    <location>
        <begin position="254"/>
        <end position="273"/>
    </location>
</feature>
<evidence type="ECO:0000256" key="1">
    <source>
        <dbReference type="SAM" id="Phobius"/>
    </source>
</evidence>